<dbReference type="GO" id="GO:0032259">
    <property type="term" value="P:methylation"/>
    <property type="evidence" value="ECO:0007669"/>
    <property type="project" value="UniProtKB-KW"/>
</dbReference>
<reference evidence="1 2" key="1">
    <citation type="submission" date="2016-06" db="EMBL/GenBank/DDBJ databases">
        <title>Respiratory ammonification of nitrate coupled to the oxidation of elemental sulfur in deep-sea autotrophic thermophilic bacteria.</title>
        <authorList>
            <person name="Slobodkina G.B."/>
            <person name="Mardanov A.V."/>
            <person name="Ravin N.V."/>
            <person name="Frolova A.A."/>
            <person name="Viryasiv M.B."/>
            <person name="Chernyh N.A."/>
            <person name="Bonch-Osmolovskaya E.A."/>
            <person name="Slobodkin A.I."/>
        </authorList>
    </citation>
    <scope>NUCLEOTIDE SEQUENCE [LARGE SCALE GENOMIC DNA]</scope>
    <source>
        <strain evidence="1 2">S69</strain>
    </source>
</reference>
<keyword evidence="2" id="KW-1185">Reference proteome</keyword>
<dbReference type="Gene3D" id="3.40.50.150">
    <property type="entry name" value="Vaccinia Virus protein VP39"/>
    <property type="match status" value="1"/>
</dbReference>
<dbReference type="EMBL" id="MAGO01000010">
    <property type="protein sequence ID" value="OCC14669.1"/>
    <property type="molecule type" value="Genomic_DNA"/>
</dbReference>
<proteinExistence type="predicted"/>
<dbReference type="Pfam" id="PF13489">
    <property type="entry name" value="Methyltransf_23"/>
    <property type="match status" value="1"/>
</dbReference>
<dbReference type="InterPro" id="IPR029063">
    <property type="entry name" value="SAM-dependent_MTases_sf"/>
</dbReference>
<keyword evidence="1" id="KW-0489">Methyltransferase</keyword>
<dbReference type="CDD" id="cd02440">
    <property type="entry name" value="AdoMet_MTases"/>
    <property type="match status" value="1"/>
</dbReference>
<dbReference type="GO" id="GO:0008168">
    <property type="term" value="F:methyltransferase activity"/>
    <property type="evidence" value="ECO:0007669"/>
    <property type="project" value="UniProtKB-KW"/>
</dbReference>
<sequence length="311" mass="35120">MGKVFVQNVPYCYLCGIKGQMLYTNLKDALYNGPGIWSYKCCSNCGLIWLDPRPVPAEIGKFYHNYSTHYINEYGHELNGLRRIAQHAVLAGHLGYEGLVGSPTQKLLGKILSLIPPIKERCELNVRYLNGRNKGVLLDVGCGSGGWLAKMQALGWKVVGVEPDEQAVKIASEKFGLKVYQGTLEEQKFADNIFDAVTISHVIEHVYDPIGLLKECLRVLKPKGYLVILTPNIKSLGHRFFRNSWLHLDPPRHLYLFSSDTLRACCQQVGFLIKSLHSPVRYARGTFVSSKVIQKYSRFSDELQKNMVPIF</sequence>
<dbReference type="Proteomes" id="UP000093080">
    <property type="component" value="Unassembled WGS sequence"/>
</dbReference>
<dbReference type="SUPFAM" id="SSF53335">
    <property type="entry name" value="S-adenosyl-L-methionine-dependent methyltransferases"/>
    <property type="match status" value="1"/>
</dbReference>
<dbReference type="PANTHER" id="PTHR43861:SF6">
    <property type="entry name" value="METHYLTRANSFERASE TYPE 11"/>
    <property type="match status" value="1"/>
</dbReference>
<dbReference type="RefSeq" id="WP_067619661.1">
    <property type="nucleotide sequence ID" value="NZ_MAGO01000010.1"/>
</dbReference>
<evidence type="ECO:0000313" key="1">
    <source>
        <dbReference type="EMBL" id="OCC14669.1"/>
    </source>
</evidence>
<dbReference type="OrthoDB" id="7342932at2"/>
<gene>
    <name evidence="1" type="ORF">DBT_1984</name>
</gene>
<name>A0A1B9F3Z8_9BACT</name>
<protein>
    <submittedName>
        <fullName evidence="1">SAM-dependent methyltransferase</fullName>
    </submittedName>
</protein>
<accession>A0A1B9F3Z8</accession>
<dbReference type="PANTHER" id="PTHR43861">
    <property type="entry name" value="TRANS-ACONITATE 2-METHYLTRANSFERASE-RELATED"/>
    <property type="match status" value="1"/>
</dbReference>
<keyword evidence="1" id="KW-0808">Transferase</keyword>
<dbReference type="AlphaFoldDB" id="A0A1B9F3Z8"/>
<comment type="caution">
    <text evidence="1">The sequence shown here is derived from an EMBL/GenBank/DDBJ whole genome shotgun (WGS) entry which is preliminary data.</text>
</comment>
<dbReference type="STRING" id="1156395.DBT_1984"/>
<evidence type="ECO:0000313" key="2">
    <source>
        <dbReference type="Proteomes" id="UP000093080"/>
    </source>
</evidence>
<organism evidence="1 2">
    <name type="scientific">Dissulfuribacter thermophilus</name>
    <dbReference type="NCBI Taxonomy" id="1156395"/>
    <lineage>
        <taxon>Bacteria</taxon>
        <taxon>Pseudomonadati</taxon>
        <taxon>Thermodesulfobacteriota</taxon>
        <taxon>Dissulfuribacteria</taxon>
        <taxon>Dissulfuribacterales</taxon>
        <taxon>Dissulfuribacteraceae</taxon>
        <taxon>Dissulfuribacter</taxon>
    </lineage>
</organism>